<dbReference type="AlphaFoldDB" id="A0A9P4Q1D0"/>
<accession>A0A9P4Q1D0</accession>
<evidence type="ECO:0000313" key="1">
    <source>
        <dbReference type="EMBL" id="KAF2716561.1"/>
    </source>
</evidence>
<sequence length="168" mass="19058">MLLIVRLFHEGIPESLSTADDLKQHLAATGLSLEEEYTHTLPQWRRWALIAAKPRTIYALHHVAWAWSVLHGYPMLSCLELAPLPAPEPGFLWCETDGSNWEKQFCTTYKMAELFEIKPGNALDPRSEMWLSEIDEYGMILMAEGAYPLSSLIVLKLIQTVNSTNVTD</sequence>
<organism evidence="1 2">
    <name type="scientific">Polychaeton citri CBS 116435</name>
    <dbReference type="NCBI Taxonomy" id="1314669"/>
    <lineage>
        <taxon>Eukaryota</taxon>
        <taxon>Fungi</taxon>
        <taxon>Dikarya</taxon>
        <taxon>Ascomycota</taxon>
        <taxon>Pezizomycotina</taxon>
        <taxon>Dothideomycetes</taxon>
        <taxon>Dothideomycetidae</taxon>
        <taxon>Capnodiales</taxon>
        <taxon>Capnodiaceae</taxon>
        <taxon>Polychaeton</taxon>
    </lineage>
</organism>
<protein>
    <submittedName>
        <fullName evidence="1">Uncharacterized protein</fullName>
    </submittedName>
</protein>
<dbReference type="EMBL" id="MU003869">
    <property type="protein sequence ID" value="KAF2716561.1"/>
    <property type="molecule type" value="Genomic_DNA"/>
</dbReference>
<dbReference type="OrthoDB" id="2441642at2759"/>
<evidence type="ECO:0000313" key="2">
    <source>
        <dbReference type="Proteomes" id="UP000799441"/>
    </source>
</evidence>
<comment type="caution">
    <text evidence="1">The sequence shown here is derived from an EMBL/GenBank/DDBJ whole genome shotgun (WGS) entry which is preliminary data.</text>
</comment>
<keyword evidence="2" id="KW-1185">Reference proteome</keyword>
<proteinExistence type="predicted"/>
<gene>
    <name evidence="1" type="ORF">K431DRAFT_341896</name>
</gene>
<dbReference type="Proteomes" id="UP000799441">
    <property type="component" value="Unassembled WGS sequence"/>
</dbReference>
<name>A0A9P4Q1D0_9PEZI</name>
<reference evidence="1" key="1">
    <citation type="journal article" date="2020" name="Stud. Mycol.">
        <title>101 Dothideomycetes genomes: a test case for predicting lifestyles and emergence of pathogens.</title>
        <authorList>
            <person name="Haridas S."/>
            <person name="Albert R."/>
            <person name="Binder M."/>
            <person name="Bloem J."/>
            <person name="Labutti K."/>
            <person name="Salamov A."/>
            <person name="Andreopoulos B."/>
            <person name="Baker S."/>
            <person name="Barry K."/>
            <person name="Bills G."/>
            <person name="Bluhm B."/>
            <person name="Cannon C."/>
            <person name="Castanera R."/>
            <person name="Culley D."/>
            <person name="Daum C."/>
            <person name="Ezra D."/>
            <person name="Gonzalez J."/>
            <person name="Henrissat B."/>
            <person name="Kuo A."/>
            <person name="Liang C."/>
            <person name="Lipzen A."/>
            <person name="Lutzoni F."/>
            <person name="Magnuson J."/>
            <person name="Mondo S."/>
            <person name="Nolan M."/>
            <person name="Ohm R."/>
            <person name="Pangilinan J."/>
            <person name="Park H.-J."/>
            <person name="Ramirez L."/>
            <person name="Alfaro M."/>
            <person name="Sun H."/>
            <person name="Tritt A."/>
            <person name="Yoshinaga Y."/>
            <person name="Zwiers L.-H."/>
            <person name="Turgeon B."/>
            <person name="Goodwin S."/>
            <person name="Spatafora J."/>
            <person name="Crous P."/>
            <person name="Grigoriev I."/>
        </authorList>
    </citation>
    <scope>NUCLEOTIDE SEQUENCE</scope>
    <source>
        <strain evidence="1">CBS 116435</strain>
    </source>
</reference>